<keyword evidence="3" id="KW-1185">Reference proteome</keyword>
<proteinExistence type="predicted"/>
<dbReference type="AlphaFoldDB" id="A0AB34G7E2"/>
<dbReference type="EMBL" id="JAIQCJ010002624">
    <property type="protein sequence ID" value="KAJ8775616.1"/>
    <property type="molecule type" value="Genomic_DNA"/>
</dbReference>
<comment type="caution">
    <text evidence="2">The sequence shown here is derived from an EMBL/GenBank/DDBJ whole genome shotgun (WGS) entry which is preliminary data.</text>
</comment>
<dbReference type="Proteomes" id="UP001159641">
    <property type="component" value="Unassembled WGS sequence"/>
</dbReference>
<name>A0AB34G7E2_ESCRO</name>
<evidence type="ECO:0000313" key="2">
    <source>
        <dbReference type="EMBL" id="KAJ8775616.1"/>
    </source>
</evidence>
<protein>
    <submittedName>
        <fullName evidence="2">Uncharacterized protein</fullName>
    </submittedName>
</protein>
<evidence type="ECO:0000256" key="1">
    <source>
        <dbReference type="SAM" id="MobiDB-lite"/>
    </source>
</evidence>
<feature type="region of interest" description="Disordered" evidence="1">
    <location>
        <begin position="1"/>
        <end position="37"/>
    </location>
</feature>
<accession>A0AB34G7E2</accession>
<evidence type="ECO:0000313" key="3">
    <source>
        <dbReference type="Proteomes" id="UP001159641"/>
    </source>
</evidence>
<gene>
    <name evidence="2" type="ORF">J1605_001336</name>
</gene>
<organism evidence="2 3">
    <name type="scientific">Eschrichtius robustus</name>
    <name type="common">California gray whale</name>
    <name type="synonym">Eschrichtius gibbosus</name>
    <dbReference type="NCBI Taxonomy" id="9764"/>
    <lineage>
        <taxon>Eukaryota</taxon>
        <taxon>Metazoa</taxon>
        <taxon>Chordata</taxon>
        <taxon>Craniata</taxon>
        <taxon>Vertebrata</taxon>
        <taxon>Euteleostomi</taxon>
        <taxon>Mammalia</taxon>
        <taxon>Eutheria</taxon>
        <taxon>Laurasiatheria</taxon>
        <taxon>Artiodactyla</taxon>
        <taxon>Whippomorpha</taxon>
        <taxon>Cetacea</taxon>
        <taxon>Mysticeti</taxon>
        <taxon>Eschrichtiidae</taxon>
        <taxon>Eschrichtius</taxon>
    </lineage>
</organism>
<sequence>MATLRPLVKPKMPFWREQPSWPPVTNPNARLHSEENE</sequence>
<reference evidence="2 3" key="1">
    <citation type="submission" date="2022-11" db="EMBL/GenBank/DDBJ databases">
        <title>Whole genome sequence of Eschrichtius robustus ER-17-0199.</title>
        <authorList>
            <person name="Bruniche-Olsen A."/>
            <person name="Black A.N."/>
            <person name="Fields C.J."/>
            <person name="Walden K."/>
            <person name="Dewoody J.A."/>
        </authorList>
    </citation>
    <scope>NUCLEOTIDE SEQUENCE [LARGE SCALE GENOMIC DNA]</scope>
    <source>
        <strain evidence="2">ER-17-0199</strain>
        <tissue evidence="2">Blubber</tissue>
    </source>
</reference>